<keyword evidence="1" id="KW-0812">Transmembrane</keyword>
<dbReference type="Proteomes" id="UP001212411">
    <property type="component" value="Chromosome 1"/>
</dbReference>
<keyword evidence="3" id="KW-1185">Reference proteome</keyword>
<dbReference type="SUPFAM" id="SSF53448">
    <property type="entry name" value="Nucleotide-diphospho-sugar transferases"/>
    <property type="match status" value="1"/>
</dbReference>
<organism evidence="2 3">
    <name type="scientific">Schizosaccharomyces osmophilus</name>
    <dbReference type="NCBI Taxonomy" id="2545709"/>
    <lineage>
        <taxon>Eukaryota</taxon>
        <taxon>Fungi</taxon>
        <taxon>Dikarya</taxon>
        <taxon>Ascomycota</taxon>
        <taxon>Taphrinomycotina</taxon>
        <taxon>Schizosaccharomycetes</taxon>
        <taxon>Schizosaccharomycetales</taxon>
        <taxon>Schizosaccharomycetaceae</taxon>
        <taxon>Schizosaccharomyces</taxon>
    </lineage>
</organism>
<keyword evidence="1" id="KW-1133">Transmembrane helix</keyword>
<dbReference type="InterPro" id="IPR029044">
    <property type="entry name" value="Nucleotide-diphossugar_trans"/>
</dbReference>
<evidence type="ECO:0000313" key="2">
    <source>
        <dbReference type="EMBL" id="WBW72821.1"/>
    </source>
</evidence>
<accession>A0AAE9WAQ3</accession>
<gene>
    <name evidence="2" type="primary">otg3</name>
    <name evidence="2" type="ORF">SOMG_01053</name>
</gene>
<dbReference type="RefSeq" id="XP_056037064.1">
    <property type="nucleotide sequence ID" value="XM_056179846.1"/>
</dbReference>
<dbReference type="Gene3D" id="3.90.550.10">
    <property type="entry name" value="Spore Coat Polysaccharide Biosynthesis Protein SpsA, Chain A"/>
    <property type="match status" value="1"/>
</dbReference>
<dbReference type="PANTHER" id="PTHR11183">
    <property type="entry name" value="GLYCOGENIN SUBFAMILY MEMBER"/>
    <property type="match status" value="1"/>
</dbReference>
<keyword evidence="1" id="KW-0472">Membrane</keyword>
<sequence length="375" mass="43337">MNLWNRAMFISKAFLRSKLLLVAFLIVMNLGLLFVLHVYRNPGYPGSSLVASHLGSHKHGPFYNQTSDNPSRYTYMGLLTLPTSDDDVYFNATRLLVYRLNHHPKTKSQYPVHILVMKGVDQWKIDRLCKDGAKIIMVDRVRTEDLVDEGLSIAPGSNRYEYMFTKLSVFEQTQFDKICILDSDLLIRKNIDDIFKTPYTFTSPEAPDLEQLPLFLKPGDEEESQFGDDFKSYGAAKEEFYPYLVAASDDRNPGHPTPPEPSETFNAGLMLVHPSKLHLHRIKMIARYPFMYDNARMMEQSLLNLAYNAHGWFPWTRIDFSYNGVWITEEDLPYIRAAHGKFWEHDNQEFPPILAAEWSQAFGEMNAFYNYEGGN</sequence>
<dbReference type="KEGG" id="som:SOMG_01053"/>
<protein>
    <submittedName>
        <fullName evidence="2">Alpha-1,3-galactosyltransferase Otg3</fullName>
    </submittedName>
</protein>
<dbReference type="GeneID" id="80874535"/>
<proteinExistence type="predicted"/>
<feature type="transmembrane region" description="Helical" evidence="1">
    <location>
        <begin position="20"/>
        <end position="39"/>
    </location>
</feature>
<evidence type="ECO:0000256" key="1">
    <source>
        <dbReference type="SAM" id="Phobius"/>
    </source>
</evidence>
<dbReference type="AlphaFoldDB" id="A0AAE9WAQ3"/>
<reference evidence="2 3" key="1">
    <citation type="journal article" date="2023" name="G3 (Bethesda)">
        <title>A high-quality reference genome for the fission yeast Schizosaccharomyces osmophilus.</title>
        <authorList>
            <person name="Jia G.S."/>
            <person name="Zhang W.C."/>
            <person name="Liang Y."/>
            <person name="Liu X.H."/>
            <person name="Rhind N."/>
            <person name="Pidoux A."/>
            <person name="Brysch-Herzberg M."/>
            <person name="Du L.L."/>
        </authorList>
    </citation>
    <scope>NUCLEOTIDE SEQUENCE [LARGE SCALE GENOMIC DNA]</scope>
    <source>
        <strain evidence="2 3">CBS 15793</strain>
    </source>
</reference>
<name>A0AAE9WAQ3_9SCHI</name>
<evidence type="ECO:0000313" key="3">
    <source>
        <dbReference type="Proteomes" id="UP001212411"/>
    </source>
</evidence>
<dbReference type="EMBL" id="CP115611">
    <property type="protein sequence ID" value="WBW72821.1"/>
    <property type="molecule type" value="Genomic_DNA"/>
</dbReference>
<dbReference type="InterPro" id="IPR050587">
    <property type="entry name" value="GNT1/Glycosyltrans_8"/>
</dbReference>